<name>A0A6P8HS57_ACTTE</name>
<gene>
    <name evidence="15 16" type="primary">LOC116292341</name>
</gene>
<dbReference type="AlphaFoldDB" id="A0A6P8HS57"/>
<feature type="binding site" evidence="9">
    <location>
        <position position="210"/>
    </location>
    <ligand>
        <name>Zn(2+)</name>
        <dbReference type="ChEBI" id="CHEBI:29105"/>
        <label>2</label>
    </ligand>
</feature>
<dbReference type="RefSeq" id="XP_031555490.1">
    <property type="nucleotide sequence ID" value="XM_031699630.1"/>
</dbReference>
<feature type="binding site" evidence="9">
    <location>
        <position position="192"/>
    </location>
    <ligand>
        <name>Zn(2+)</name>
        <dbReference type="ChEBI" id="CHEBI:29105"/>
        <label>1</label>
    </ligand>
</feature>
<dbReference type="InterPro" id="IPR013083">
    <property type="entry name" value="Znf_RING/FYVE/PHD"/>
</dbReference>
<evidence type="ECO:0000256" key="2">
    <source>
        <dbReference type="ARBA" id="ARBA00010210"/>
    </source>
</evidence>
<dbReference type="InterPro" id="IPR001965">
    <property type="entry name" value="Znf_PHD"/>
</dbReference>
<evidence type="ECO:0000256" key="6">
    <source>
        <dbReference type="ARBA" id="ARBA00022853"/>
    </source>
</evidence>
<evidence type="ECO:0000313" key="15">
    <source>
        <dbReference type="RefSeq" id="XP_031555490.1"/>
    </source>
</evidence>
<dbReference type="InterPro" id="IPR028651">
    <property type="entry name" value="ING_fam"/>
</dbReference>
<feature type="site" description="Histone H3K4me3 binding" evidence="8">
    <location>
        <position position="202"/>
    </location>
</feature>
<keyword evidence="14" id="KW-1185">Reference proteome</keyword>
<evidence type="ECO:0000256" key="9">
    <source>
        <dbReference type="PIRSR" id="PIRSR628651-51"/>
    </source>
</evidence>
<dbReference type="GeneID" id="116292341"/>
<proteinExistence type="inferred from homology"/>
<evidence type="ECO:0000256" key="7">
    <source>
        <dbReference type="ARBA" id="ARBA00023242"/>
    </source>
</evidence>
<dbReference type="GO" id="GO:0006325">
    <property type="term" value="P:chromatin organization"/>
    <property type="evidence" value="ECO:0007669"/>
    <property type="project" value="UniProtKB-KW"/>
</dbReference>
<feature type="binding site" evidence="9">
    <location>
        <position position="205"/>
    </location>
    <ligand>
        <name>Zn(2+)</name>
        <dbReference type="ChEBI" id="CHEBI:29105"/>
        <label>2</label>
    </ligand>
</feature>
<feature type="binding site" evidence="9">
    <location>
        <position position="219"/>
    </location>
    <ligand>
        <name>Zn(2+)</name>
        <dbReference type="ChEBI" id="CHEBI:29105"/>
        <label>1</label>
    </ligand>
</feature>
<evidence type="ECO:0000256" key="11">
    <source>
        <dbReference type="RuleBase" id="RU361213"/>
    </source>
</evidence>
<dbReference type="PANTHER" id="PTHR10333">
    <property type="entry name" value="INHIBITOR OF GROWTH PROTEIN"/>
    <property type="match status" value="1"/>
</dbReference>
<dbReference type="KEGG" id="aten:116292341"/>
<protein>
    <recommendedName>
        <fullName evidence="11">Inhibitor of growth protein</fullName>
    </recommendedName>
</protein>
<evidence type="ECO:0000313" key="14">
    <source>
        <dbReference type="Proteomes" id="UP000515163"/>
    </source>
</evidence>
<evidence type="ECO:0000256" key="12">
    <source>
        <dbReference type="SAM" id="MobiDB-lite"/>
    </source>
</evidence>
<dbReference type="SMART" id="SM00249">
    <property type="entry name" value="PHD"/>
    <property type="match status" value="1"/>
</dbReference>
<keyword evidence="3 9" id="KW-0479">Metal-binding</keyword>
<feature type="site" description="Histone H3K4me3 binding" evidence="8">
    <location>
        <position position="191"/>
    </location>
</feature>
<comment type="subunit">
    <text evidence="11">Component of an histone acetyltransferase complex. Interacts with H3K4me3 and to a lesser extent with H3K4me2.</text>
</comment>
<evidence type="ECO:0000256" key="8">
    <source>
        <dbReference type="PIRSR" id="PIRSR628651-50"/>
    </source>
</evidence>
<dbReference type="InterPro" id="IPR019787">
    <property type="entry name" value="Znf_PHD-finger"/>
</dbReference>
<feature type="binding site" evidence="9">
    <location>
        <position position="194"/>
    </location>
    <ligand>
        <name>Zn(2+)</name>
        <dbReference type="ChEBI" id="CHEBI:29105"/>
        <label>1</label>
    </ligand>
</feature>
<evidence type="ECO:0000256" key="10">
    <source>
        <dbReference type="PROSITE-ProRule" id="PRU00146"/>
    </source>
</evidence>
<evidence type="ECO:0000256" key="4">
    <source>
        <dbReference type="ARBA" id="ARBA00022771"/>
    </source>
</evidence>
<dbReference type="SMART" id="SM01408">
    <property type="entry name" value="ING"/>
    <property type="match status" value="1"/>
</dbReference>
<dbReference type="Proteomes" id="UP000515163">
    <property type="component" value="Unplaced"/>
</dbReference>
<feature type="domain" description="PHD-type" evidence="13">
    <location>
        <begin position="189"/>
        <end position="238"/>
    </location>
</feature>
<keyword evidence="4 10" id="KW-0863">Zinc-finger</keyword>
<keyword evidence="5 9" id="KW-0862">Zinc</keyword>
<dbReference type="Pfam" id="PF12998">
    <property type="entry name" value="ING"/>
    <property type="match status" value="1"/>
</dbReference>
<dbReference type="PROSITE" id="PS50016">
    <property type="entry name" value="ZF_PHD_2"/>
    <property type="match status" value="1"/>
</dbReference>
<evidence type="ECO:0000256" key="5">
    <source>
        <dbReference type="ARBA" id="ARBA00022833"/>
    </source>
</evidence>
<accession>A0A6P8HS57</accession>
<evidence type="ECO:0000256" key="1">
    <source>
        <dbReference type="ARBA" id="ARBA00004123"/>
    </source>
</evidence>
<dbReference type="InterPro" id="IPR024610">
    <property type="entry name" value="ING_N_histone-binding"/>
</dbReference>
<evidence type="ECO:0000259" key="13">
    <source>
        <dbReference type="PROSITE" id="PS50016"/>
    </source>
</evidence>
<sequence length="242" mass="27885">MTHTSESRIGEIFSFSGIENLPFELQRNFTLMRDLDQRTQDLMKEIDTLSEDYVSGVREMDSGQRTDHLKKIEIAFSKSKEYVDDKVQLAMQTYEMVDKHIRKLDSDLARFEMDLKEQKAKEAGLSDYEEEITPPKKGRGRMSKRKADEPAKKKKKRDTSPAKSLGVTATLFSPEVVQVLDMPVDPNEPTYCICHQVSYGEMIGCDNIECPIEWFHFPCVGLTAKPKGKWYCPKCAQERKKK</sequence>
<dbReference type="SUPFAM" id="SSF57903">
    <property type="entry name" value="FYVE/PHD zinc finger"/>
    <property type="match status" value="1"/>
</dbReference>
<feature type="binding site" evidence="9">
    <location>
        <position position="235"/>
    </location>
    <ligand>
        <name>Zn(2+)</name>
        <dbReference type="ChEBI" id="CHEBI:29105"/>
        <label>2</label>
    </ligand>
</feature>
<feature type="region of interest" description="Disordered" evidence="12">
    <location>
        <begin position="122"/>
        <end position="164"/>
    </location>
</feature>
<feature type="site" description="Histone H3K4me3 binding" evidence="8">
    <location>
        <position position="214"/>
    </location>
</feature>
<reference evidence="15 16" key="1">
    <citation type="submission" date="2025-04" db="UniProtKB">
        <authorList>
            <consortium name="RefSeq"/>
        </authorList>
    </citation>
    <scope>IDENTIFICATION</scope>
    <source>
        <tissue evidence="15 16">Tentacle</tissue>
    </source>
</reference>
<organism evidence="14 15">
    <name type="scientific">Actinia tenebrosa</name>
    <name type="common">Australian red waratah sea anemone</name>
    <dbReference type="NCBI Taxonomy" id="6105"/>
    <lineage>
        <taxon>Eukaryota</taxon>
        <taxon>Metazoa</taxon>
        <taxon>Cnidaria</taxon>
        <taxon>Anthozoa</taxon>
        <taxon>Hexacorallia</taxon>
        <taxon>Actiniaria</taxon>
        <taxon>Actiniidae</taxon>
        <taxon>Actinia</taxon>
    </lineage>
</organism>
<dbReference type="PANTHER" id="PTHR10333:SF42">
    <property type="entry name" value="INHIBITOR OF GROWTH PROTEIN 5"/>
    <property type="match status" value="1"/>
</dbReference>
<keyword evidence="7 11" id="KW-0539">Nucleus</keyword>
<dbReference type="InterPro" id="IPR019786">
    <property type="entry name" value="Zinc_finger_PHD-type_CS"/>
</dbReference>
<dbReference type="GO" id="GO:0006355">
    <property type="term" value="P:regulation of DNA-templated transcription"/>
    <property type="evidence" value="ECO:0007669"/>
    <property type="project" value="TreeGrafter"/>
</dbReference>
<dbReference type="CDD" id="cd15505">
    <property type="entry name" value="PHD_ING"/>
    <property type="match status" value="1"/>
</dbReference>
<dbReference type="GO" id="GO:0005634">
    <property type="term" value="C:nucleus"/>
    <property type="evidence" value="ECO:0007669"/>
    <property type="project" value="UniProtKB-SubCell"/>
</dbReference>
<dbReference type="InterPro" id="IPR011011">
    <property type="entry name" value="Znf_FYVE_PHD"/>
</dbReference>
<comment type="function">
    <text evidence="11">Component of an histone acetyltransferase complex.</text>
</comment>
<dbReference type="RefSeq" id="XP_031555491.1">
    <property type="nucleotide sequence ID" value="XM_031699631.1"/>
</dbReference>
<evidence type="ECO:0000313" key="16">
    <source>
        <dbReference type="RefSeq" id="XP_031555491.1"/>
    </source>
</evidence>
<feature type="binding site" evidence="9">
    <location>
        <position position="232"/>
    </location>
    <ligand>
        <name>Zn(2+)</name>
        <dbReference type="ChEBI" id="CHEBI:29105"/>
        <label>2</label>
    </ligand>
</feature>
<comment type="domain">
    <text evidence="11">The PHD-type zinc finger mediates the binding to H3K4me3.</text>
</comment>
<dbReference type="Gene3D" id="6.10.140.1740">
    <property type="match status" value="1"/>
</dbReference>
<keyword evidence="6 11" id="KW-0156">Chromatin regulator</keyword>
<feature type="binding site" evidence="9">
    <location>
        <position position="216"/>
    </location>
    <ligand>
        <name>Zn(2+)</name>
        <dbReference type="ChEBI" id="CHEBI:29105"/>
        <label>1</label>
    </ligand>
</feature>
<feature type="site" description="Histone H3K4me3 binding" evidence="8">
    <location>
        <position position="206"/>
    </location>
</feature>
<dbReference type="GO" id="GO:0008270">
    <property type="term" value="F:zinc ion binding"/>
    <property type="evidence" value="ECO:0007669"/>
    <property type="project" value="UniProtKB-KW"/>
</dbReference>
<evidence type="ECO:0000256" key="3">
    <source>
        <dbReference type="ARBA" id="ARBA00022723"/>
    </source>
</evidence>
<dbReference type="FunFam" id="3.30.40.10:FF:000016">
    <property type="entry name" value="Inhibitor of growth protein"/>
    <property type="match status" value="1"/>
</dbReference>
<comment type="subcellular location">
    <subcellularLocation>
        <location evidence="1 11">Nucleus</location>
    </subcellularLocation>
</comment>
<dbReference type="PROSITE" id="PS01359">
    <property type="entry name" value="ZF_PHD_1"/>
    <property type="match status" value="1"/>
</dbReference>
<dbReference type="OrthoDB" id="5411773at2759"/>
<comment type="similarity">
    <text evidence="2 11">Belongs to the ING family.</text>
</comment>
<dbReference type="Gene3D" id="3.30.40.10">
    <property type="entry name" value="Zinc/RING finger domain, C3HC4 (zinc finger)"/>
    <property type="match status" value="1"/>
</dbReference>